<dbReference type="AlphaFoldDB" id="A0A1B6NRF7"/>
<gene>
    <name evidence="1" type="ORF">MGSAQ_002436</name>
</gene>
<proteinExistence type="predicted"/>
<accession>A0A1B6NRF7</accession>
<organism evidence="1">
    <name type="scientific">marine sediment metagenome</name>
    <dbReference type="NCBI Taxonomy" id="412755"/>
    <lineage>
        <taxon>unclassified sequences</taxon>
        <taxon>metagenomes</taxon>
        <taxon>ecological metagenomes</taxon>
    </lineage>
</organism>
<name>A0A1B6NRF7_9ZZZZ</name>
<comment type="caution">
    <text evidence="1">The sequence shown here is derived from an EMBL/GenBank/DDBJ whole genome shotgun (WGS) entry which is preliminary data.</text>
</comment>
<dbReference type="EMBL" id="AYSL01001391">
    <property type="protein sequence ID" value="KTF06065.1"/>
    <property type="molecule type" value="Genomic_DNA"/>
</dbReference>
<protein>
    <submittedName>
        <fullName evidence="1">Uncharacterized protein</fullName>
    </submittedName>
</protein>
<reference evidence="1" key="1">
    <citation type="submission" date="2013-11" db="EMBL/GenBank/DDBJ databases">
        <title>Microbial diversity, functional groups and degradation webs in Northern and Southern Mediterranean and Red Sea marine crude oil polluted sites.</title>
        <authorList>
            <person name="Daffonchio D."/>
            <person name="Mapelli F."/>
            <person name="Ferrer M."/>
            <person name="Richter M."/>
            <person name="Cherif A."/>
            <person name="Malkawi H.I."/>
            <person name="Yakimov M.M."/>
            <person name="Abdel-Fattah Y.R."/>
            <person name="Blaghen M."/>
            <person name="Golyshin P.N."/>
            <person name="Kalogerakis N."/>
            <person name="Boon N."/>
            <person name="Magagnini M."/>
            <person name="Fava F."/>
        </authorList>
    </citation>
    <scope>NUCLEOTIDE SEQUENCE</scope>
</reference>
<sequence length="41" mass="4436">MSVAFGVPIRLDAPPAKITIPAKLFSLFEQPIIMPLPVIFG</sequence>
<evidence type="ECO:0000313" key="1">
    <source>
        <dbReference type="EMBL" id="KTF06065.1"/>
    </source>
</evidence>